<keyword evidence="1" id="KW-1133">Transmembrane helix</keyword>
<protein>
    <submittedName>
        <fullName evidence="2">Uncharacterized protein</fullName>
    </submittedName>
</protein>
<dbReference type="Proteomes" id="UP001500218">
    <property type="component" value="Unassembled WGS sequence"/>
</dbReference>
<proteinExistence type="predicted"/>
<evidence type="ECO:0000256" key="1">
    <source>
        <dbReference type="SAM" id="Phobius"/>
    </source>
</evidence>
<dbReference type="RefSeq" id="WP_344135895.1">
    <property type="nucleotide sequence ID" value="NZ_BAAALT010000166.1"/>
</dbReference>
<organism evidence="2 3">
    <name type="scientific">Luedemannella flava</name>
    <dbReference type="NCBI Taxonomy" id="349316"/>
    <lineage>
        <taxon>Bacteria</taxon>
        <taxon>Bacillati</taxon>
        <taxon>Actinomycetota</taxon>
        <taxon>Actinomycetes</taxon>
        <taxon>Micromonosporales</taxon>
        <taxon>Micromonosporaceae</taxon>
        <taxon>Luedemannella</taxon>
    </lineage>
</organism>
<evidence type="ECO:0000313" key="2">
    <source>
        <dbReference type="EMBL" id="GAA1819828.1"/>
    </source>
</evidence>
<keyword evidence="1" id="KW-0812">Transmembrane</keyword>
<sequence>MWIGFTVLAAYAPLAARVTDDASWLFSVAIASLLAVVLIADDAESRRVTRKVPPPSDL</sequence>
<evidence type="ECO:0000313" key="3">
    <source>
        <dbReference type="Proteomes" id="UP001500218"/>
    </source>
</evidence>
<keyword evidence="1" id="KW-0472">Membrane</keyword>
<accession>A0ABP4YJB1</accession>
<gene>
    <name evidence="2" type="ORF">GCM10009682_45390</name>
</gene>
<feature type="transmembrane region" description="Helical" evidence="1">
    <location>
        <begin position="25"/>
        <end position="41"/>
    </location>
</feature>
<reference evidence="3" key="1">
    <citation type="journal article" date="2019" name="Int. J. Syst. Evol. Microbiol.">
        <title>The Global Catalogue of Microorganisms (GCM) 10K type strain sequencing project: providing services to taxonomists for standard genome sequencing and annotation.</title>
        <authorList>
            <consortium name="The Broad Institute Genomics Platform"/>
            <consortium name="The Broad Institute Genome Sequencing Center for Infectious Disease"/>
            <person name="Wu L."/>
            <person name="Ma J."/>
        </authorList>
    </citation>
    <scope>NUCLEOTIDE SEQUENCE [LARGE SCALE GENOMIC DNA]</scope>
    <source>
        <strain evidence="3">JCM 13250</strain>
    </source>
</reference>
<comment type="caution">
    <text evidence="2">The sequence shown here is derived from an EMBL/GenBank/DDBJ whole genome shotgun (WGS) entry which is preliminary data.</text>
</comment>
<keyword evidence="3" id="KW-1185">Reference proteome</keyword>
<dbReference type="EMBL" id="BAAALT010000166">
    <property type="protein sequence ID" value="GAA1819828.1"/>
    <property type="molecule type" value="Genomic_DNA"/>
</dbReference>
<name>A0ABP4YJB1_9ACTN</name>